<dbReference type="EMBL" id="JAWWNJ010000018">
    <property type="protein sequence ID" value="KAK7036959.1"/>
    <property type="molecule type" value="Genomic_DNA"/>
</dbReference>
<sequence>MANLIRSSKSGSDWSVNELLAYNIQVEAISPQAFFGEANPSLAYLDPNILSAPAGSEDANLSDSTSRYLGYLDLAANATQESLIDDFARETLNLLGFSERNLILSTRYIIPLTICGEIQRTAQTDVCLLHRRSLILLVLVEDKTLSNPTDTQSQVIAEAIAAFQFNNSKRESLGCDPLASMTIPCITMSGTRPTFYLVPVTQELSTAVATGQYPTTKTVISKCVTVQAHTRRASDGMQDIQYRHLALQRFLAFKTCTSPSVDLSAGICSLERC</sequence>
<proteinExistence type="predicted"/>
<accession>A0AAW0CD41</accession>
<evidence type="ECO:0000313" key="1">
    <source>
        <dbReference type="EMBL" id="KAK7036959.1"/>
    </source>
</evidence>
<reference evidence="1 2" key="1">
    <citation type="journal article" date="2024" name="J Genomics">
        <title>Draft genome sequencing and assembly of Favolaschia claudopus CIRM-BRFM 2984 isolated from oak limbs.</title>
        <authorList>
            <person name="Navarro D."/>
            <person name="Drula E."/>
            <person name="Chaduli D."/>
            <person name="Cazenave R."/>
            <person name="Ahrendt S."/>
            <person name="Wang J."/>
            <person name="Lipzen A."/>
            <person name="Daum C."/>
            <person name="Barry K."/>
            <person name="Grigoriev I.V."/>
            <person name="Favel A."/>
            <person name="Rosso M.N."/>
            <person name="Martin F."/>
        </authorList>
    </citation>
    <scope>NUCLEOTIDE SEQUENCE [LARGE SCALE GENOMIC DNA]</scope>
    <source>
        <strain evidence="1 2">CIRM-BRFM 2984</strain>
    </source>
</reference>
<evidence type="ECO:0000313" key="2">
    <source>
        <dbReference type="Proteomes" id="UP001362999"/>
    </source>
</evidence>
<dbReference type="AlphaFoldDB" id="A0AAW0CD41"/>
<comment type="caution">
    <text evidence="1">The sequence shown here is derived from an EMBL/GenBank/DDBJ whole genome shotgun (WGS) entry which is preliminary data.</text>
</comment>
<name>A0AAW0CD41_9AGAR</name>
<organism evidence="1 2">
    <name type="scientific">Favolaschia claudopus</name>
    <dbReference type="NCBI Taxonomy" id="2862362"/>
    <lineage>
        <taxon>Eukaryota</taxon>
        <taxon>Fungi</taxon>
        <taxon>Dikarya</taxon>
        <taxon>Basidiomycota</taxon>
        <taxon>Agaricomycotina</taxon>
        <taxon>Agaricomycetes</taxon>
        <taxon>Agaricomycetidae</taxon>
        <taxon>Agaricales</taxon>
        <taxon>Marasmiineae</taxon>
        <taxon>Mycenaceae</taxon>
        <taxon>Favolaschia</taxon>
    </lineage>
</organism>
<protein>
    <submittedName>
        <fullName evidence="1">Uncharacterized protein</fullName>
    </submittedName>
</protein>
<keyword evidence="2" id="KW-1185">Reference proteome</keyword>
<dbReference type="Proteomes" id="UP001362999">
    <property type="component" value="Unassembled WGS sequence"/>
</dbReference>
<gene>
    <name evidence="1" type="ORF">R3P38DRAFT_588137</name>
</gene>